<name>A0ABN8NSE4_9CNID</name>
<gene>
    <name evidence="4" type="ORF">PLOB_00027906</name>
</gene>
<dbReference type="Proteomes" id="UP001159405">
    <property type="component" value="Unassembled WGS sequence"/>
</dbReference>
<protein>
    <recommendedName>
        <fullName evidence="3">BTB domain-containing protein</fullName>
    </recommendedName>
</protein>
<dbReference type="SUPFAM" id="SSF54695">
    <property type="entry name" value="POZ domain"/>
    <property type="match status" value="2"/>
</dbReference>
<dbReference type="SUPFAM" id="SSF117281">
    <property type="entry name" value="Kelch motif"/>
    <property type="match status" value="1"/>
</dbReference>
<dbReference type="InterPro" id="IPR011705">
    <property type="entry name" value="BACK"/>
</dbReference>
<evidence type="ECO:0000259" key="3">
    <source>
        <dbReference type="PROSITE" id="PS50097"/>
    </source>
</evidence>
<dbReference type="Gene3D" id="3.30.710.10">
    <property type="entry name" value="Potassium Channel Kv1.1, Chain A"/>
    <property type="match status" value="2"/>
</dbReference>
<dbReference type="Pfam" id="PF07707">
    <property type="entry name" value="BACK"/>
    <property type="match status" value="2"/>
</dbReference>
<comment type="caution">
    <text evidence="4">The sequence shown here is derived from an EMBL/GenBank/DDBJ whole genome shotgun (WGS) entry which is preliminary data.</text>
</comment>
<dbReference type="InterPro" id="IPR015915">
    <property type="entry name" value="Kelch-typ_b-propeller"/>
</dbReference>
<dbReference type="Gene3D" id="2.120.10.80">
    <property type="entry name" value="Kelch-type beta propeller"/>
    <property type="match status" value="2"/>
</dbReference>
<dbReference type="EMBL" id="CALNXK010000034">
    <property type="protein sequence ID" value="CAH3120426.1"/>
    <property type="molecule type" value="Genomic_DNA"/>
</dbReference>
<dbReference type="InterPro" id="IPR011333">
    <property type="entry name" value="SKP1/BTB/POZ_sf"/>
</dbReference>
<evidence type="ECO:0000313" key="5">
    <source>
        <dbReference type="Proteomes" id="UP001159405"/>
    </source>
</evidence>
<evidence type="ECO:0000256" key="2">
    <source>
        <dbReference type="ARBA" id="ARBA00022737"/>
    </source>
</evidence>
<evidence type="ECO:0000313" key="4">
    <source>
        <dbReference type="EMBL" id="CAH3120426.1"/>
    </source>
</evidence>
<keyword evidence="1" id="KW-0880">Kelch repeat</keyword>
<keyword evidence="2" id="KW-0677">Repeat</keyword>
<dbReference type="InterPro" id="IPR000210">
    <property type="entry name" value="BTB/POZ_dom"/>
</dbReference>
<dbReference type="InterPro" id="IPR006652">
    <property type="entry name" value="Kelch_1"/>
</dbReference>
<proteinExistence type="predicted"/>
<dbReference type="SMART" id="SM00612">
    <property type="entry name" value="Kelch"/>
    <property type="match status" value="2"/>
</dbReference>
<reference evidence="4 5" key="1">
    <citation type="submission" date="2022-05" db="EMBL/GenBank/DDBJ databases">
        <authorList>
            <consortium name="Genoscope - CEA"/>
            <person name="William W."/>
        </authorList>
    </citation>
    <scope>NUCLEOTIDE SEQUENCE [LARGE SCALE GENOMIC DNA]</scope>
</reference>
<dbReference type="SMART" id="SM00875">
    <property type="entry name" value="BACK"/>
    <property type="match status" value="2"/>
</dbReference>
<feature type="domain" description="BTB" evidence="3">
    <location>
        <begin position="521"/>
        <end position="589"/>
    </location>
</feature>
<sequence length="1034" mass="118695">MEDLEPIRDAEQSSFCVELLRRLHMQRGENYLCDITLVAKEGKEFRAHRNVLSAVSPFFVKLLKSDMKEKEQGIIRFEEISESILADVLDFIYTGSIEVKEEETAKEQIMAADYLLLVSLKTRSGRFLEKLLTNENCISTLRFAQKYRCEELVANSTKFIHDNFASVAESDEFLNQEAEEVEKWISSENIRVAAEEDVFRVILKWVEQKNERKAKFEQLFRHIRLVSLSRDYLQVDVVTNDLVRESAPCLRQVLDAIKFVSSASDETLMQAAKRRLETHTIAVRGGKKTYCYLPEKNEWKRLADGVSETRDQTTQMIKFRDNLYSFPRSTCNGIERYDPVFNSWATVKFSPPFAEHSLAVVNGQIHAIHRRYRSNPVITRYDVDLCVWQTVSSSQDFHYSDDSCVVACGNCLYVLGGGYSDKAGRFDTVGKKWEEIASMPTRLSVPFGVATQEKIFVTNGLNCAVYEISTNEWQTIESLNTQRIHDESILDLEPISEAEQSSFCVEMMKRLNMQRRQNYLCDITLVAKEGNEFKAHRNVISAASPFFSKLLNSDMREKEEGVIRFEEISESILGVIVKFIYTGSIEVNRENAMNLIIAADYLLLESLKVIAGRFLEKQMSNYNCISTLHFAEKYGCQELVLRSTNFIQDNFTSVAMSDEFLNLDVEEVEKWISSENILVAAEEDVFRIIVNWVEQNKGERKDKFEQLFRHVRLVMLSRDSLLSDVVTNELVTEHFSFLSCASRRRLQTEAIVVRGGKKTYCYLPEKDEWKRLADGLSEDRDHTTQIIKFRDQLYSFPRRRNAETERYDPAFNSWTTLKLPLPNDTFSLAVVNGQIHAIYMYRQRYELVIKRYNVELCTWETLLSSQDSHYQNDSCIVAFGNCLYILGGGNSNKAGRFDTAESKWEKIASMPISELSPCGVATQEKIFVTSARGQQCEVYQVSTNEWHTIPSLNFTRPVVSCSLVCLNETVYVVGVASQPAEIVVNSYNPKLNKWIQKTSIPINKSSDEETYSFQCSTLKLSKGLLTKPKIVTIG</sequence>
<evidence type="ECO:0000256" key="1">
    <source>
        <dbReference type="ARBA" id="ARBA00022441"/>
    </source>
</evidence>
<dbReference type="SUPFAM" id="SSF50965">
    <property type="entry name" value="Galactose oxidase, central domain"/>
    <property type="match status" value="1"/>
</dbReference>
<dbReference type="Gene3D" id="1.25.40.420">
    <property type="match status" value="2"/>
</dbReference>
<dbReference type="PANTHER" id="PTHR45632">
    <property type="entry name" value="LD33804P"/>
    <property type="match status" value="1"/>
</dbReference>
<dbReference type="InterPro" id="IPR011043">
    <property type="entry name" value="Gal_Oxase/kelch_b-propeller"/>
</dbReference>
<feature type="domain" description="BTB" evidence="3">
    <location>
        <begin position="33"/>
        <end position="101"/>
    </location>
</feature>
<dbReference type="Pfam" id="PF00651">
    <property type="entry name" value="BTB"/>
    <property type="match status" value="2"/>
</dbReference>
<keyword evidence="5" id="KW-1185">Reference proteome</keyword>
<dbReference type="PROSITE" id="PS50097">
    <property type="entry name" value="BTB"/>
    <property type="match status" value="2"/>
</dbReference>
<dbReference type="PANTHER" id="PTHR45632:SF3">
    <property type="entry name" value="KELCH-LIKE PROTEIN 32"/>
    <property type="match status" value="1"/>
</dbReference>
<accession>A0ABN8NSE4</accession>
<dbReference type="CDD" id="cd18186">
    <property type="entry name" value="BTB_POZ_ZBTB_KLHL-like"/>
    <property type="match status" value="2"/>
</dbReference>
<dbReference type="SMART" id="SM00225">
    <property type="entry name" value="BTB"/>
    <property type="match status" value="2"/>
</dbReference>
<organism evidence="4 5">
    <name type="scientific">Porites lobata</name>
    <dbReference type="NCBI Taxonomy" id="104759"/>
    <lineage>
        <taxon>Eukaryota</taxon>
        <taxon>Metazoa</taxon>
        <taxon>Cnidaria</taxon>
        <taxon>Anthozoa</taxon>
        <taxon>Hexacorallia</taxon>
        <taxon>Scleractinia</taxon>
        <taxon>Fungiina</taxon>
        <taxon>Poritidae</taxon>
        <taxon>Porites</taxon>
    </lineage>
</organism>